<evidence type="ECO:0000256" key="4">
    <source>
        <dbReference type="ARBA" id="ARBA00017522"/>
    </source>
</evidence>
<dbReference type="Proteomes" id="UP001595897">
    <property type="component" value="Unassembled WGS sequence"/>
</dbReference>
<feature type="transmembrane region" description="Helical" evidence="10">
    <location>
        <begin position="160"/>
        <end position="187"/>
    </location>
</feature>
<evidence type="ECO:0000256" key="1">
    <source>
        <dbReference type="ARBA" id="ARBA00002672"/>
    </source>
</evidence>
<proteinExistence type="inferred from homology"/>
<dbReference type="PANTHER" id="PTHR36122:SF2">
    <property type="entry name" value="NICOTINAMIDE RIBOSIDE TRANSPORTER PNUC"/>
    <property type="match status" value="1"/>
</dbReference>
<dbReference type="EMBL" id="JBHSGU010000002">
    <property type="protein sequence ID" value="MFC4699840.1"/>
    <property type="molecule type" value="Genomic_DNA"/>
</dbReference>
<keyword evidence="7 10" id="KW-0812">Transmembrane</keyword>
<keyword evidence="8 10" id="KW-1133">Transmembrane helix</keyword>
<comment type="similarity">
    <text evidence="3">Belongs to the nicotinamide ribonucleoside (NR) uptake permease (TC 4.B.1) family.</text>
</comment>
<dbReference type="Pfam" id="PF04973">
    <property type="entry name" value="NMN_transporter"/>
    <property type="match status" value="1"/>
</dbReference>
<evidence type="ECO:0000256" key="6">
    <source>
        <dbReference type="ARBA" id="ARBA00022475"/>
    </source>
</evidence>
<evidence type="ECO:0000256" key="2">
    <source>
        <dbReference type="ARBA" id="ARBA00004651"/>
    </source>
</evidence>
<feature type="transmembrane region" description="Helical" evidence="10">
    <location>
        <begin position="62"/>
        <end position="79"/>
    </location>
</feature>
<dbReference type="RefSeq" id="WP_382406741.1">
    <property type="nucleotide sequence ID" value="NZ_JBHSGU010000002.1"/>
</dbReference>
<evidence type="ECO:0000256" key="3">
    <source>
        <dbReference type="ARBA" id="ARBA00006669"/>
    </source>
</evidence>
<comment type="subcellular location">
    <subcellularLocation>
        <location evidence="2">Cell membrane</location>
        <topology evidence="2">Multi-pass membrane protein</topology>
    </subcellularLocation>
</comment>
<dbReference type="PANTHER" id="PTHR36122">
    <property type="entry name" value="NICOTINAMIDE RIBOSIDE TRANSPORTER PNUC"/>
    <property type="match status" value="1"/>
</dbReference>
<protein>
    <recommendedName>
        <fullName evidence="4">Nicotinamide riboside transporter PnuC</fullName>
    </recommendedName>
</protein>
<evidence type="ECO:0000256" key="9">
    <source>
        <dbReference type="ARBA" id="ARBA00023136"/>
    </source>
</evidence>
<evidence type="ECO:0000256" key="5">
    <source>
        <dbReference type="ARBA" id="ARBA00022448"/>
    </source>
</evidence>
<comment type="function">
    <text evidence="1">Required for nicotinamide riboside transport across the inner membrane.</text>
</comment>
<evidence type="ECO:0000313" key="12">
    <source>
        <dbReference type="Proteomes" id="UP001595897"/>
    </source>
</evidence>
<feature type="transmembrane region" description="Helical" evidence="10">
    <location>
        <begin position="12"/>
        <end position="32"/>
    </location>
</feature>
<sequence length="211" mass="24462">METIQAIVTEQWQQQSVFEIFAVILSIAYVWLAAEESIWCWPAAFISTSLFVFVFWDVSLLFQLMLNLYYLVMAVVGFMHWRRSNDEGFVALTMPFKLHATILGAGLLLTFAVTFLTKKLAGQWFGYEYLYLDAGITMFSLLATYLTVKKYLQSWMYWSIINFLSIYLFVANGLYLTVILMLIYIAIAMRGYINWSQDIAPDDTPYPLNSK</sequence>
<feature type="transmembrane region" description="Helical" evidence="10">
    <location>
        <begin position="100"/>
        <end position="117"/>
    </location>
</feature>
<keyword evidence="6" id="KW-1003">Cell membrane</keyword>
<comment type="caution">
    <text evidence="11">The sequence shown here is derived from an EMBL/GenBank/DDBJ whole genome shotgun (WGS) entry which is preliminary data.</text>
</comment>
<gene>
    <name evidence="11" type="primary">pnuC</name>
    <name evidence="11" type="ORF">ACFO4O_06705</name>
</gene>
<name>A0ABV9LU89_9ALTE</name>
<dbReference type="NCBIfam" id="TIGR01528">
    <property type="entry name" value="NMN_trans_PnuC"/>
    <property type="match status" value="1"/>
</dbReference>
<evidence type="ECO:0000313" key="11">
    <source>
        <dbReference type="EMBL" id="MFC4699840.1"/>
    </source>
</evidence>
<dbReference type="InterPro" id="IPR006419">
    <property type="entry name" value="NMN_transpt_PnuC"/>
</dbReference>
<keyword evidence="12" id="KW-1185">Reference proteome</keyword>
<keyword evidence="9 10" id="KW-0472">Membrane</keyword>
<evidence type="ECO:0000256" key="8">
    <source>
        <dbReference type="ARBA" id="ARBA00022989"/>
    </source>
</evidence>
<accession>A0ABV9LU89</accession>
<keyword evidence="5" id="KW-0813">Transport</keyword>
<organism evidence="11 12">
    <name type="scientific">Glaciecola siphonariae</name>
    <dbReference type="NCBI Taxonomy" id="521012"/>
    <lineage>
        <taxon>Bacteria</taxon>
        <taxon>Pseudomonadati</taxon>
        <taxon>Pseudomonadota</taxon>
        <taxon>Gammaproteobacteria</taxon>
        <taxon>Alteromonadales</taxon>
        <taxon>Alteromonadaceae</taxon>
        <taxon>Glaciecola</taxon>
    </lineage>
</organism>
<feature type="transmembrane region" description="Helical" evidence="10">
    <location>
        <begin position="129"/>
        <end position="148"/>
    </location>
</feature>
<evidence type="ECO:0000256" key="7">
    <source>
        <dbReference type="ARBA" id="ARBA00022692"/>
    </source>
</evidence>
<reference evidence="12" key="1">
    <citation type="journal article" date="2019" name="Int. J. Syst. Evol. Microbiol.">
        <title>The Global Catalogue of Microorganisms (GCM) 10K type strain sequencing project: providing services to taxonomists for standard genome sequencing and annotation.</title>
        <authorList>
            <consortium name="The Broad Institute Genomics Platform"/>
            <consortium name="The Broad Institute Genome Sequencing Center for Infectious Disease"/>
            <person name="Wu L."/>
            <person name="Ma J."/>
        </authorList>
    </citation>
    <scope>NUCLEOTIDE SEQUENCE [LARGE SCALE GENOMIC DNA]</scope>
    <source>
        <strain evidence="12">KACC 12507</strain>
    </source>
</reference>
<evidence type="ECO:0000256" key="10">
    <source>
        <dbReference type="SAM" id="Phobius"/>
    </source>
</evidence>
<feature type="transmembrane region" description="Helical" evidence="10">
    <location>
        <begin position="39"/>
        <end position="56"/>
    </location>
</feature>